<keyword evidence="3" id="KW-0378">Hydrolase</keyword>
<sequence>MNKNRVTTYTAIRDSNKNHSKRHKSNVIHSTDSQNEDCITQNTTHNIQYSTQNTFNQSYAENGQIISCSNQTNECNYINDNYSDISDGDLNGYTDDIENLLQELYPNEKSSGAKMLPPVIRYSKKWTLNITELSSQLWCERSIELTLITGIRPETKAMKEGMARHEVLEQLDHELVHVTITSNEEDLGIKMLNSITLLKNLLQTGKCREVWVFGTYSSYVLRGIVDQLEIVSLAGRKVVKISDTKTRRVKNEPSQAQKQLSALQVQAYYLLINDLKNKNVDFGKLYKYSELNPNKPFIIPELKDYNCLKMLEKHFLDSFEKLPEVYSVMEISYECEGEIFSVDNVKLEYNNLIRTIEYCLEFWDGNRSSELVQPFEAWKCKFCHLLDKCEESPYKSQTSTQSLANDSS</sequence>
<dbReference type="Proteomes" id="UP000002899">
    <property type="component" value="Chromosome III"/>
</dbReference>
<dbReference type="OMA" id="CPDKPLG"/>
<evidence type="ECO:0000313" key="3">
    <source>
        <dbReference type="EMBL" id="CTQ41505.1"/>
    </source>
</evidence>
<evidence type="ECO:0000256" key="2">
    <source>
        <dbReference type="SAM" id="MobiDB-lite"/>
    </source>
</evidence>
<accession>A0A0K3ASR8</accession>
<dbReference type="PANTHER" id="PTHR14464:SF4">
    <property type="entry name" value="EXONUCLEASE V"/>
    <property type="match status" value="1"/>
</dbReference>
<dbReference type="EC" id="3.1.-.-" evidence="3"/>
<protein>
    <submittedName>
        <fullName evidence="3">Exonuclease V-a 5' deoxyribonuclease</fullName>
        <ecNumber evidence="3">3.1.-.-</ecNumber>
    </submittedName>
</protein>
<evidence type="ECO:0000256" key="1">
    <source>
        <dbReference type="ARBA" id="ARBA00009797"/>
    </source>
</evidence>
<dbReference type="PANTHER" id="PTHR14464">
    <property type="entry name" value="EXONUCLEASE V"/>
    <property type="match status" value="1"/>
</dbReference>
<dbReference type="Pfam" id="PF09810">
    <property type="entry name" value="Exo5"/>
    <property type="match status" value="2"/>
</dbReference>
<keyword evidence="3" id="KW-0269">Exonuclease</keyword>
<dbReference type="RefSeq" id="XP_012649516.1">
    <property type="nucleotide sequence ID" value="XM_012794062.1"/>
</dbReference>
<dbReference type="VEuPathDB" id="PiroplasmaDB:BMR1_03g04535"/>
<dbReference type="EMBL" id="LN871598">
    <property type="protein sequence ID" value="CTQ41505.1"/>
    <property type="molecule type" value="Genomic_DNA"/>
</dbReference>
<dbReference type="InterPro" id="IPR011604">
    <property type="entry name" value="PDDEXK-like_dom_sf"/>
</dbReference>
<organism evidence="3 4">
    <name type="scientific">Babesia microti (strain RI)</name>
    <dbReference type="NCBI Taxonomy" id="1133968"/>
    <lineage>
        <taxon>Eukaryota</taxon>
        <taxon>Sar</taxon>
        <taxon>Alveolata</taxon>
        <taxon>Apicomplexa</taxon>
        <taxon>Aconoidasida</taxon>
        <taxon>Piroplasmida</taxon>
        <taxon>Babesiidae</taxon>
        <taxon>Babesia</taxon>
    </lineage>
</organism>
<reference evidence="3 4" key="3">
    <citation type="journal article" date="2016" name="Sci. Rep.">
        <title>Genome-wide diversity and gene expression profiling of Babesia microti isolates identify polymorphic genes that mediate host-pathogen interactions.</title>
        <authorList>
            <person name="Silva J.C."/>
            <person name="Cornillot E."/>
            <person name="McCracken C."/>
            <person name="Usmani-Brown S."/>
            <person name="Dwivedi A."/>
            <person name="Ifeonu O.O."/>
            <person name="Crabtree J."/>
            <person name="Gotia H.T."/>
            <person name="Virji A.Z."/>
            <person name="Reynes C."/>
            <person name="Colinge J."/>
            <person name="Kumar V."/>
            <person name="Lawres L."/>
            <person name="Pazzi J.E."/>
            <person name="Pablo J.V."/>
            <person name="Hung C."/>
            <person name="Brancato J."/>
            <person name="Kumari P."/>
            <person name="Orvis J."/>
            <person name="Tretina K."/>
            <person name="Chibucos M."/>
            <person name="Ott S."/>
            <person name="Sadzewicz L."/>
            <person name="Sengamalay N."/>
            <person name="Shetty A.C."/>
            <person name="Su Q."/>
            <person name="Tallon L."/>
            <person name="Fraser C.M."/>
            <person name="Frutos R."/>
            <person name="Molina D.M."/>
            <person name="Krause P.J."/>
            <person name="Ben Mamoun C."/>
        </authorList>
    </citation>
    <scope>NUCLEOTIDE SEQUENCE [LARGE SCALE GENOMIC DNA]</scope>
    <source>
        <strain evidence="3 4">RI</strain>
    </source>
</reference>
<feature type="compositionally biased region" description="Polar residues" evidence="2">
    <location>
        <begin position="1"/>
        <end position="10"/>
    </location>
</feature>
<dbReference type="GeneID" id="24425554"/>
<gene>
    <name evidence="3" type="ORF">BMR1_03g04535</name>
</gene>
<comment type="similarity">
    <text evidence="1">Belongs to the EXO5 family.</text>
</comment>
<dbReference type="KEGG" id="bmic:BMR1_03g04535"/>
<dbReference type="OrthoDB" id="354769at2759"/>
<proteinExistence type="inferred from homology"/>
<dbReference type="GO" id="GO:0045145">
    <property type="term" value="F:single-stranded DNA 5'-3' DNA exonuclease activity"/>
    <property type="evidence" value="ECO:0007669"/>
    <property type="project" value="InterPro"/>
</dbReference>
<keyword evidence="4" id="KW-1185">Reference proteome</keyword>
<reference evidence="3 4" key="2">
    <citation type="journal article" date="2013" name="PLoS ONE">
        <title>Whole genome mapping and re-organization of the nuclear and mitochondrial genomes of Babesia microti isolates.</title>
        <authorList>
            <person name="Cornillot E."/>
            <person name="Dassouli A."/>
            <person name="Garg A."/>
            <person name="Pachikara N."/>
            <person name="Randazzo S."/>
            <person name="Depoix D."/>
            <person name="Carcy B."/>
            <person name="Delbecq S."/>
            <person name="Frutos R."/>
            <person name="Silva J.C."/>
            <person name="Sutton R."/>
            <person name="Krause P.J."/>
            <person name="Mamoun C.B."/>
        </authorList>
    </citation>
    <scope>NUCLEOTIDE SEQUENCE [LARGE SCALE GENOMIC DNA]</scope>
    <source>
        <strain evidence="3 4">RI</strain>
    </source>
</reference>
<feature type="region of interest" description="Disordered" evidence="2">
    <location>
        <begin position="1"/>
        <end position="34"/>
    </location>
</feature>
<name>A0A0K3ASR8_BABMR</name>
<dbReference type="GO" id="GO:0005634">
    <property type="term" value="C:nucleus"/>
    <property type="evidence" value="ECO:0007669"/>
    <property type="project" value="TreeGrafter"/>
</dbReference>
<evidence type="ECO:0000313" key="4">
    <source>
        <dbReference type="Proteomes" id="UP000002899"/>
    </source>
</evidence>
<dbReference type="GO" id="GO:0036297">
    <property type="term" value="P:interstrand cross-link repair"/>
    <property type="evidence" value="ECO:0007669"/>
    <property type="project" value="TreeGrafter"/>
</dbReference>
<dbReference type="Gene3D" id="3.90.320.10">
    <property type="match status" value="1"/>
</dbReference>
<reference evidence="3 4" key="1">
    <citation type="journal article" date="2012" name="Nucleic Acids Res.">
        <title>Sequencing of the smallest Apicomplexan genome from the human pathogen Babesia microti.</title>
        <authorList>
            <person name="Cornillot E."/>
            <person name="Hadj-Kaddour K."/>
            <person name="Dassouli A."/>
            <person name="Noel B."/>
            <person name="Ranwez V."/>
            <person name="Vacherie B."/>
            <person name="Augagneur Y."/>
            <person name="Bres V."/>
            <person name="Duclos A."/>
            <person name="Randazzo S."/>
            <person name="Carcy B."/>
            <person name="Debierre-Grockiego F."/>
            <person name="Delbecq S."/>
            <person name="Moubri-Menage K."/>
            <person name="Shams-Eldin H."/>
            <person name="Usmani-Brown S."/>
            <person name="Bringaud F."/>
            <person name="Wincker P."/>
            <person name="Vivares C.P."/>
            <person name="Schwarz R.T."/>
            <person name="Schetters T.P."/>
            <person name="Krause P.J."/>
            <person name="Gorenflot A."/>
            <person name="Berry V."/>
            <person name="Barbe V."/>
            <person name="Ben Mamoun C."/>
        </authorList>
    </citation>
    <scope>NUCLEOTIDE SEQUENCE [LARGE SCALE GENOMIC DNA]</scope>
    <source>
        <strain evidence="3 4">RI</strain>
    </source>
</reference>
<dbReference type="InterPro" id="IPR019190">
    <property type="entry name" value="EXOV"/>
</dbReference>
<keyword evidence="3" id="KW-0540">Nuclease</keyword>
<dbReference type="AlphaFoldDB" id="A0A0K3ASR8"/>